<sequence length="91" mass="10305">MLADARALLALNIIHPKDPLENIIAWDNSLKTKAPDLADAYARKFPQVSKITMFENPYYTDFSVEKAVTLQPDLIIFDIGVLAKLKKQRAF</sequence>
<organism evidence="1 2">
    <name type="scientific">Cedecea neteri</name>
    <dbReference type="NCBI Taxonomy" id="158822"/>
    <lineage>
        <taxon>Bacteria</taxon>
        <taxon>Pseudomonadati</taxon>
        <taxon>Pseudomonadota</taxon>
        <taxon>Gammaproteobacteria</taxon>
        <taxon>Enterobacterales</taxon>
        <taxon>Enterobacteriaceae</taxon>
        <taxon>Cedecea</taxon>
    </lineage>
</organism>
<dbReference type="EMBL" id="UAVU01000007">
    <property type="protein sequence ID" value="SQC91327.1"/>
    <property type="molecule type" value="Genomic_DNA"/>
</dbReference>
<dbReference type="Gene3D" id="3.40.50.1980">
    <property type="entry name" value="Nitrogenase molybdenum iron protein domain"/>
    <property type="match status" value="1"/>
</dbReference>
<name>A0A2X3IXQ2_9ENTR</name>
<gene>
    <name evidence="1" type="ORF">NCTC12120_04480</name>
</gene>
<proteinExistence type="predicted"/>
<protein>
    <submittedName>
        <fullName evidence="1">Ferrichrome/ferrioxamine B periplasmic transporter</fullName>
    </submittedName>
</protein>
<reference evidence="1 2" key="1">
    <citation type="submission" date="2018-06" db="EMBL/GenBank/DDBJ databases">
        <authorList>
            <consortium name="Pathogen Informatics"/>
            <person name="Doyle S."/>
        </authorList>
    </citation>
    <scope>NUCLEOTIDE SEQUENCE [LARGE SCALE GENOMIC DNA]</scope>
    <source>
        <strain evidence="1 2">NCTC12120</strain>
    </source>
</reference>
<accession>A0A2X3IXQ2</accession>
<evidence type="ECO:0000313" key="2">
    <source>
        <dbReference type="Proteomes" id="UP000251197"/>
    </source>
</evidence>
<evidence type="ECO:0000313" key="1">
    <source>
        <dbReference type="EMBL" id="SQC91327.1"/>
    </source>
</evidence>
<dbReference type="Proteomes" id="UP000251197">
    <property type="component" value="Unassembled WGS sequence"/>
</dbReference>
<dbReference type="STRING" id="158822.LH23_20920"/>
<dbReference type="AlphaFoldDB" id="A0A2X3IXQ2"/>